<evidence type="ECO:0000313" key="8">
    <source>
        <dbReference type="Proteomes" id="UP001642540"/>
    </source>
</evidence>
<dbReference type="PANTHER" id="PTHR12241:SF39">
    <property type="entry name" value="TUBULIN POLYGLUTAMYLASE TTLL9-RELATED"/>
    <property type="match status" value="1"/>
</dbReference>
<evidence type="ECO:0000256" key="4">
    <source>
        <dbReference type="ARBA" id="ARBA00022840"/>
    </source>
</evidence>
<name>A0ABP1QW07_9HEXA</name>
<feature type="region of interest" description="Disordered" evidence="6">
    <location>
        <begin position="152"/>
        <end position="175"/>
    </location>
</feature>
<evidence type="ECO:0000256" key="3">
    <source>
        <dbReference type="ARBA" id="ARBA00022741"/>
    </source>
</evidence>
<organism evidence="7 8">
    <name type="scientific">Orchesella dallaii</name>
    <dbReference type="NCBI Taxonomy" id="48710"/>
    <lineage>
        <taxon>Eukaryota</taxon>
        <taxon>Metazoa</taxon>
        <taxon>Ecdysozoa</taxon>
        <taxon>Arthropoda</taxon>
        <taxon>Hexapoda</taxon>
        <taxon>Collembola</taxon>
        <taxon>Entomobryomorpha</taxon>
        <taxon>Entomobryoidea</taxon>
        <taxon>Orchesellidae</taxon>
        <taxon>Orchesellinae</taxon>
        <taxon>Orchesella</taxon>
    </lineage>
</organism>
<dbReference type="EMBL" id="CAXLJM020000049">
    <property type="protein sequence ID" value="CAL8113079.1"/>
    <property type="molecule type" value="Genomic_DNA"/>
</dbReference>
<evidence type="ECO:0000256" key="1">
    <source>
        <dbReference type="ARBA" id="ARBA00006820"/>
    </source>
</evidence>
<evidence type="ECO:0000256" key="2">
    <source>
        <dbReference type="ARBA" id="ARBA00022598"/>
    </source>
</evidence>
<evidence type="ECO:0000313" key="7">
    <source>
        <dbReference type="EMBL" id="CAL8113079.1"/>
    </source>
</evidence>
<dbReference type="PROSITE" id="PS51221">
    <property type="entry name" value="TTL"/>
    <property type="match status" value="1"/>
</dbReference>
<keyword evidence="8" id="KW-1185">Reference proteome</keyword>
<keyword evidence="3" id="KW-0547">Nucleotide-binding</keyword>
<evidence type="ECO:0000256" key="6">
    <source>
        <dbReference type="SAM" id="MobiDB-lite"/>
    </source>
</evidence>
<dbReference type="Pfam" id="PF03133">
    <property type="entry name" value="TTL"/>
    <property type="match status" value="1"/>
</dbReference>
<feature type="compositionally biased region" description="Polar residues" evidence="6">
    <location>
        <begin position="162"/>
        <end position="175"/>
    </location>
</feature>
<keyword evidence="4" id="KW-0067">ATP-binding</keyword>
<dbReference type="PANTHER" id="PTHR12241">
    <property type="entry name" value="TUBULIN POLYGLUTAMYLASE"/>
    <property type="match status" value="1"/>
</dbReference>
<comment type="similarity">
    <text evidence="1">Belongs to the tubulin--tyrosine ligase family.</text>
</comment>
<dbReference type="InterPro" id="IPR004344">
    <property type="entry name" value="TTL/TTLL_fam"/>
</dbReference>
<accession>A0ABP1QW07</accession>
<evidence type="ECO:0000256" key="5">
    <source>
        <dbReference type="ARBA" id="ARBA00030445"/>
    </source>
</evidence>
<keyword evidence="2" id="KW-0436">Ligase</keyword>
<gene>
    <name evidence="7" type="ORF">ODALV1_LOCUS15907</name>
</gene>
<reference evidence="7 8" key="1">
    <citation type="submission" date="2024-08" db="EMBL/GenBank/DDBJ databases">
        <authorList>
            <person name="Cucini C."/>
            <person name="Frati F."/>
        </authorList>
    </citation>
    <scope>NUCLEOTIDE SEQUENCE [LARGE SCALE GENOMIC DNA]</scope>
</reference>
<sequence length="278" mass="32014">MEGKKKAYKFKCTFSGTVADAMRRRGWTEVEENKEDWDIFWCDMTELRILFQNGKLLEDHQRIGHFRNCQELSRKNQLVKNLKKLRIKDYLEWRQKLEFPNSDIHGHHPPPPTATFTAQNPDALLASMNSSTSTDPTMDLLNKNLMDKSTSTISTEPDFVQDDTSSQGDPTHTMPSDISAAINLEPDTLARNPIRSDAFVVQRYISNPYLIGGRKFDIRFYVLVTSFQPLKAWVYREGFARFSAGQFSLDALQDVYIHLTNVAIQKTSEDYNPEKACF</sequence>
<dbReference type="Gene3D" id="3.30.470.20">
    <property type="entry name" value="ATP-grasp fold, B domain"/>
    <property type="match status" value="1"/>
</dbReference>
<proteinExistence type="inferred from homology"/>
<dbReference type="Proteomes" id="UP001642540">
    <property type="component" value="Unassembled WGS sequence"/>
</dbReference>
<comment type="caution">
    <text evidence="7">The sequence shown here is derived from an EMBL/GenBank/DDBJ whole genome shotgun (WGS) entry which is preliminary data.</text>
</comment>
<protein>
    <recommendedName>
        <fullName evidence="5">Tubulin--tyrosine ligase-like protein 9</fullName>
    </recommendedName>
</protein>